<protein>
    <submittedName>
        <fullName evidence="1">Uncharacterized protein</fullName>
    </submittedName>
</protein>
<evidence type="ECO:0000313" key="2">
    <source>
        <dbReference type="Proteomes" id="UP001336020"/>
    </source>
</evidence>
<dbReference type="EMBL" id="JAUTXY010000026">
    <property type="protein sequence ID" value="MEE2062004.1"/>
    <property type="molecule type" value="Genomic_DNA"/>
</dbReference>
<name>A0ABU7LKB8_9NOCA</name>
<dbReference type="RefSeq" id="WP_330137134.1">
    <property type="nucleotide sequence ID" value="NZ_JAUTXY010000026.1"/>
</dbReference>
<organism evidence="1 2">
    <name type="scientific">Rhodococcus artemisiae</name>
    <dbReference type="NCBI Taxonomy" id="714159"/>
    <lineage>
        <taxon>Bacteria</taxon>
        <taxon>Bacillati</taxon>
        <taxon>Actinomycetota</taxon>
        <taxon>Actinomycetes</taxon>
        <taxon>Mycobacteriales</taxon>
        <taxon>Nocardiaceae</taxon>
        <taxon>Rhodococcus</taxon>
    </lineage>
</organism>
<proteinExistence type="predicted"/>
<comment type="caution">
    <text evidence="1">The sequence shown here is derived from an EMBL/GenBank/DDBJ whole genome shotgun (WGS) entry which is preliminary data.</text>
</comment>
<evidence type="ECO:0000313" key="1">
    <source>
        <dbReference type="EMBL" id="MEE2062004.1"/>
    </source>
</evidence>
<gene>
    <name evidence="1" type="ORF">Q7514_31205</name>
</gene>
<sequence length="59" mass="6444">MVTKARAAVQVADRKYEIQEFALPTIESDSALMRVACGLSSLGSTRWSGCIRTPSVWKA</sequence>
<keyword evidence="2" id="KW-1185">Reference proteome</keyword>
<accession>A0ABU7LKB8</accession>
<reference evidence="1 2" key="1">
    <citation type="submission" date="2023-07" db="EMBL/GenBank/DDBJ databases">
        <authorList>
            <person name="Girao M."/>
            <person name="Carvalho M.F."/>
        </authorList>
    </citation>
    <scope>NUCLEOTIDE SEQUENCE [LARGE SCALE GENOMIC DNA]</scope>
    <source>
        <strain evidence="1 2">YIM65754</strain>
    </source>
</reference>
<dbReference type="Proteomes" id="UP001336020">
    <property type="component" value="Unassembled WGS sequence"/>
</dbReference>